<dbReference type="PROSITE" id="PS51257">
    <property type="entry name" value="PROKAR_LIPOPROTEIN"/>
    <property type="match status" value="1"/>
</dbReference>
<reference evidence="2 3" key="1">
    <citation type="submission" date="2019-11" db="EMBL/GenBank/DDBJ databases">
        <authorList>
            <person name="Cao P."/>
        </authorList>
    </citation>
    <scope>NUCLEOTIDE SEQUENCE [LARGE SCALE GENOMIC DNA]</scope>
    <source>
        <strain evidence="2 3">NEAU-AAG5</strain>
    </source>
</reference>
<accession>A0A7K1KVP4</accession>
<evidence type="ECO:0008006" key="4">
    <source>
        <dbReference type="Google" id="ProtNLM"/>
    </source>
</evidence>
<proteinExistence type="predicted"/>
<evidence type="ECO:0000313" key="3">
    <source>
        <dbReference type="Proteomes" id="UP000432015"/>
    </source>
</evidence>
<feature type="chain" id="PRO_5039707605" description="Lipoprotein" evidence="1">
    <location>
        <begin position="22"/>
        <end position="191"/>
    </location>
</feature>
<evidence type="ECO:0000256" key="1">
    <source>
        <dbReference type="SAM" id="SignalP"/>
    </source>
</evidence>
<keyword evidence="3" id="KW-1185">Reference proteome</keyword>
<feature type="signal peptide" evidence="1">
    <location>
        <begin position="1"/>
        <end position="21"/>
    </location>
</feature>
<dbReference type="EMBL" id="WOFH01000002">
    <property type="protein sequence ID" value="MUN36250.1"/>
    <property type="molecule type" value="Genomic_DNA"/>
</dbReference>
<comment type="caution">
    <text evidence="2">The sequence shown here is derived from an EMBL/GenBank/DDBJ whole genome shotgun (WGS) entry which is preliminary data.</text>
</comment>
<keyword evidence="1" id="KW-0732">Signal</keyword>
<organism evidence="2 3">
    <name type="scientific">Actinomadura litoris</name>
    <dbReference type="NCBI Taxonomy" id="2678616"/>
    <lineage>
        <taxon>Bacteria</taxon>
        <taxon>Bacillati</taxon>
        <taxon>Actinomycetota</taxon>
        <taxon>Actinomycetes</taxon>
        <taxon>Streptosporangiales</taxon>
        <taxon>Thermomonosporaceae</taxon>
        <taxon>Actinomadura</taxon>
    </lineage>
</organism>
<sequence length="191" mass="19898">MARRILIGACCLALTALTCGCSDSDGTASPTPPTASAPGKTKPAATDLNVWAIKFCLAVRTLGNVYIIDPPIDPDAADKAKLRKLFRSSRDALDTATKTVAQIGPTGVSDADRLTNQLRQSLNTTGPRLAAELDAGSKAANNTVDKANKLLGTIHPNSNDLFDAAQTKSEIGPVVKTTMGCPTQIIPLPTD</sequence>
<dbReference type="RefSeq" id="WP_156215273.1">
    <property type="nucleotide sequence ID" value="NZ_WOFH01000002.1"/>
</dbReference>
<name>A0A7K1KVP4_9ACTN</name>
<gene>
    <name evidence="2" type="ORF">GNZ18_06515</name>
</gene>
<evidence type="ECO:0000313" key="2">
    <source>
        <dbReference type="EMBL" id="MUN36250.1"/>
    </source>
</evidence>
<protein>
    <recommendedName>
        <fullName evidence="4">Lipoprotein</fullName>
    </recommendedName>
</protein>
<dbReference type="Proteomes" id="UP000432015">
    <property type="component" value="Unassembled WGS sequence"/>
</dbReference>
<dbReference type="AlphaFoldDB" id="A0A7K1KVP4"/>